<dbReference type="Proteomes" id="UP000017861">
    <property type="component" value="Unassembled WGS sequence"/>
</dbReference>
<dbReference type="EMBL" id="AYLP01001186">
    <property type="protein sequence ID" value="ESS54903.1"/>
    <property type="molecule type" value="Genomic_DNA"/>
</dbReference>
<dbReference type="VEuPathDB" id="TriTrypDB:TCDM_13675"/>
<sequence>MHALRLYREPQKQFMDLGRIIPRAFRMQIVIKSDPSIPIQKLPARLHTAFHEADTFARLAQPLMDRRGTRSQQQRSLRCQLCLIYGHDASTRNVRSKRVFPELQTNVKKRKRGCAPLMKADDGSHIHSTTHHQSPEYFAPHRRRFIRSFRLPTELTRRAEEMAREMWATSGWKQRMLLAGQFTTFCRTHEQPTNEESCAVFLMGILGVAPSTRPRHARMLRSMLEMNRTPLDMMILGLQKLRRDRRRSKRAP</sequence>
<dbReference type="AlphaFoldDB" id="V5AS40"/>
<gene>
    <name evidence="1" type="ORF">TCDM_13675</name>
</gene>
<proteinExistence type="predicted"/>
<evidence type="ECO:0000313" key="1">
    <source>
        <dbReference type="EMBL" id="ESS54903.1"/>
    </source>
</evidence>
<protein>
    <submittedName>
        <fullName evidence="1">Uncharacterized protein</fullName>
    </submittedName>
</protein>
<name>V5AS40_TRYCR</name>
<accession>V5AS40</accession>
<comment type="caution">
    <text evidence="1">The sequence shown here is derived from an EMBL/GenBank/DDBJ whole genome shotgun (WGS) entry which is preliminary data.</text>
</comment>
<reference evidence="1 2" key="1">
    <citation type="journal article" date="2014" name="Genome Announc.">
        <title>Trypanosoma cruzi Clone Dm28c Draft Genome Sequence.</title>
        <authorList>
            <person name="Grisard E.C."/>
            <person name="Teixeira S.M."/>
            <person name="de Almeida L.G."/>
            <person name="Stoco P.H."/>
            <person name="Gerber A.L."/>
            <person name="Talavera-Lopez C."/>
            <person name="Lima O.C."/>
            <person name="Andersson B."/>
            <person name="de Vasconcelos A.T."/>
        </authorList>
    </citation>
    <scope>NUCLEOTIDE SEQUENCE [LARGE SCALE GENOMIC DNA]</scope>
    <source>
        <strain evidence="1 2">Dm28c</strain>
    </source>
</reference>
<organism evidence="1 2">
    <name type="scientific">Trypanosoma cruzi Dm28c</name>
    <dbReference type="NCBI Taxonomy" id="1416333"/>
    <lineage>
        <taxon>Eukaryota</taxon>
        <taxon>Discoba</taxon>
        <taxon>Euglenozoa</taxon>
        <taxon>Kinetoplastea</taxon>
        <taxon>Metakinetoplastina</taxon>
        <taxon>Trypanosomatida</taxon>
        <taxon>Trypanosomatidae</taxon>
        <taxon>Trypanosoma</taxon>
        <taxon>Schizotrypanum</taxon>
    </lineage>
</organism>
<evidence type="ECO:0000313" key="2">
    <source>
        <dbReference type="Proteomes" id="UP000017861"/>
    </source>
</evidence>